<feature type="signal peptide" evidence="1">
    <location>
        <begin position="1"/>
        <end position="25"/>
    </location>
</feature>
<dbReference type="Proteomes" id="UP000677228">
    <property type="component" value="Unassembled WGS sequence"/>
</dbReference>
<evidence type="ECO:0000313" key="4">
    <source>
        <dbReference type="EMBL" id="CAF3738698.1"/>
    </source>
</evidence>
<evidence type="ECO:0000313" key="3">
    <source>
        <dbReference type="EMBL" id="CAF1464194.1"/>
    </source>
</evidence>
<dbReference type="Proteomes" id="UP000663829">
    <property type="component" value="Unassembled WGS sequence"/>
</dbReference>
<dbReference type="EMBL" id="CAJOBC010085634">
    <property type="protein sequence ID" value="CAF4333734.1"/>
    <property type="molecule type" value="Genomic_DNA"/>
</dbReference>
<keyword evidence="6" id="KW-1185">Reference proteome</keyword>
<dbReference type="Proteomes" id="UP000682733">
    <property type="component" value="Unassembled WGS sequence"/>
</dbReference>
<dbReference type="EMBL" id="CAJNOQ010020174">
    <property type="protein sequence ID" value="CAF1464194.1"/>
    <property type="molecule type" value="Genomic_DNA"/>
</dbReference>
<dbReference type="Proteomes" id="UP000681722">
    <property type="component" value="Unassembled WGS sequence"/>
</dbReference>
<name>A0A815QMU1_9BILA</name>
<evidence type="ECO:0000313" key="5">
    <source>
        <dbReference type="EMBL" id="CAF4333734.1"/>
    </source>
</evidence>
<feature type="chain" id="PRO_5036228559" evidence="1">
    <location>
        <begin position="26"/>
        <end position="113"/>
    </location>
</feature>
<dbReference type="EMBL" id="CAJOBA010005280">
    <property type="protein sequence ID" value="CAF3738698.1"/>
    <property type="molecule type" value="Genomic_DNA"/>
</dbReference>
<keyword evidence="1" id="KW-0732">Signal</keyword>
<comment type="caution">
    <text evidence="3">The sequence shown here is derived from an EMBL/GenBank/DDBJ whole genome shotgun (WGS) entry which is preliminary data.</text>
</comment>
<evidence type="ECO:0000313" key="6">
    <source>
        <dbReference type="Proteomes" id="UP000663829"/>
    </source>
</evidence>
<organism evidence="3 6">
    <name type="scientific">Didymodactylos carnosus</name>
    <dbReference type="NCBI Taxonomy" id="1234261"/>
    <lineage>
        <taxon>Eukaryota</taxon>
        <taxon>Metazoa</taxon>
        <taxon>Spiralia</taxon>
        <taxon>Gnathifera</taxon>
        <taxon>Rotifera</taxon>
        <taxon>Eurotatoria</taxon>
        <taxon>Bdelloidea</taxon>
        <taxon>Philodinida</taxon>
        <taxon>Philodinidae</taxon>
        <taxon>Didymodactylos</taxon>
    </lineage>
</organism>
<dbReference type="AlphaFoldDB" id="A0A815QMU1"/>
<evidence type="ECO:0000256" key="1">
    <source>
        <dbReference type="SAM" id="SignalP"/>
    </source>
</evidence>
<protein>
    <submittedName>
        <fullName evidence="3">Uncharacterized protein</fullName>
    </submittedName>
</protein>
<sequence>MIVKKLNSLIILCLVVSRLVVIVGGEADNDRSYYYWFELRDPNDMNVLQVVQLSSYWTTSFFGDCFVPLSREQFLVGILPQKTLFIINADGQVEATIPYDLCDFSAAAALINS</sequence>
<evidence type="ECO:0000313" key="2">
    <source>
        <dbReference type="EMBL" id="CAF0966955.1"/>
    </source>
</evidence>
<reference evidence="3" key="1">
    <citation type="submission" date="2021-02" db="EMBL/GenBank/DDBJ databases">
        <authorList>
            <person name="Nowell W R."/>
        </authorList>
    </citation>
    <scope>NUCLEOTIDE SEQUENCE</scope>
</reference>
<dbReference type="EMBL" id="CAJNOK010005275">
    <property type="protein sequence ID" value="CAF0966955.1"/>
    <property type="molecule type" value="Genomic_DNA"/>
</dbReference>
<accession>A0A815QMU1</accession>
<gene>
    <name evidence="3" type="ORF">GPM918_LOCUS35204</name>
    <name evidence="2" type="ORF">OVA965_LOCUS12899</name>
    <name evidence="5" type="ORF">SRO942_LOCUS35921</name>
    <name evidence="4" type="ORF">TMI583_LOCUS12902</name>
</gene>
<proteinExistence type="predicted"/>